<keyword evidence="5" id="KW-0812">Transmembrane</keyword>
<dbReference type="GO" id="GO:0006825">
    <property type="term" value="P:copper ion transport"/>
    <property type="evidence" value="ECO:0007669"/>
    <property type="project" value="InterPro"/>
</dbReference>
<dbReference type="Proteomes" id="UP000291838">
    <property type="component" value="Unassembled WGS sequence"/>
</dbReference>
<reference evidence="7 8" key="1">
    <citation type="submission" date="2019-01" db="EMBL/GenBank/DDBJ databases">
        <title>Novel species of Nocardioides.</title>
        <authorList>
            <person name="Liu Q."/>
            <person name="Xin Y.-H."/>
        </authorList>
    </citation>
    <scope>NUCLEOTIDE SEQUENCE [LARGE SCALE GENOMIC DNA]</scope>
    <source>
        <strain evidence="7 8">HLT3-15</strain>
    </source>
</reference>
<dbReference type="InterPro" id="IPR006311">
    <property type="entry name" value="TAT_signal"/>
</dbReference>
<dbReference type="InterPro" id="IPR032694">
    <property type="entry name" value="CopC/D"/>
</dbReference>
<keyword evidence="4" id="KW-0186">Copper</keyword>
<keyword evidence="5" id="KW-1133">Transmembrane helix</keyword>
<evidence type="ECO:0000313" key="7">
    <source>
        <dbReference type="EMBL" id="RYB92281.1"/>
    </source>
</evidence>
<dbReference type="SUPFAM" id="SSF81296">
    <property type="entry name" value="E set domains"/>
    <property type="match status" value="1"/>
</dbReference>
<dbReference type="Pfam" id="PF04234">
    <property type="entry name" value="CopC"/>
    <property type="match status" value="1"/>
</dbReference>
<dbReference type="GO" id="GO:0005507">
    <property type="term" value="F:copper ion binding"/>
    <property type="evidence" value="ECO:0007669"/>
    <property type="project" value="InterPro"/>
</dbReference>
<dbReference type="InterPro" id="IPR014756">
    <property type="entry name" value="Ig_E-set"/>
</dbReference>
<dbReference type="GO" id="GO:0046688">
    <property type="term" value="P:response to copper ion"/>
    <property type="evidence" value="ECO:0007669"/>
    <property type="project" value="InterPro"/>
</dbReference>
<dbReference type="Gene3D" id="2.60.40.1220">
    <property type="match status" value="1"/>
</dbReference>
<dbReference type="EMBL" id="SDWS01000002">
    <property type="protein sequence ID" value="RYB92281.1"/>
    <property type="molecule type" value="Genomic_DNA"/>
</dbReference>
<protein>
    <submittedName>
        <fullName evidence="7">Copper resistance protein CopC</fullName>
    </submittedName>
</protein>
<dbReference type="OrthoDB" id="5242236at2"/>
<gene>
    <name evidence="7" type="ORF">EUA06_04795</name>
</gene>
<dbReference type="PROSITE" id="PS51318">
    <property type="entry name" value="TAT"/>
    <property type="match status" value="1"/>
</dbReference>
<keyword evidence="2" id="KW-0479">Metal-binding</keyword>
<dbReference type="AlphaFoldDB" id="A0A4Q2RT81"/>
<keyword evidence="8" id="KW-1185">Reference proteome</keyword>
<organism evidence="7 8">
    <name type="scientific">Nocardioides glacieisoli</name>
    <dbReference type="NCBI Taxonomy" id="1168730"/>
    <lineage>
        <taxon>Bacteria</taxon>
        <taxon>Bacillati</taxon>
        <taxon>Actinomycetota</taxon>
        <taxon>Actinomycetes</taxon>
        <taxon>Propionibacteriales</taxon>
        <taxon>Nocardioidaceae</taxon>
        <taxon>Nocardioides</taxon>
    </lineage>
</organism>
<dbReference type="GO" id="GO:0030313">
    <property type="term" value="C:cell envelope"/>
    <property type="evidence" value="ECO:0007669"/>
    <property type="project" value="UniProtKB-SubCell"/>
</dbReference>
<dbReference type="InterPro" id="IPR007348">
    <property type="entry name" value="CopC_dom"/>
</dbReference>
<name>A0A4Q2RT81_9ACTN</name>
<keyword evidence="5" id="KW-0472">Membrane</keyword>
<evidence type="ECO:0000256" key="4">
    <source>
        <dbReference type="ARBA" id="ARBA00023008"/>
    </source>
</evidence>
<dbReference type="PANTHER" id="PTHR34820:SF4">
    <property type="entry name" value="INNER MEMBRANE PROTEIN YEBZ"/>
    <property type="match status" value="1"/>
</dbReference>
<comment type="caution">
    <text evidence="7">The sequence shown here is derived from an EMBL/GenBank/DDBJ whole genome shotgun (WGS) entry which is preliminary data.</text>
</comment>
<evidence type="ECO:0000313" key="8">
    <source>
        <dbReference type="Proteomes" id="UP000291838"/>
    </source>
</evidence>
<feature type="domain" description="CopC" evidence="6">
    <location>
        <begin position="46"/>
        <end position="136"/>
    </location>
</feature>
<comment type="subcellular location">
    <subcellularLocation>
        <location evidence="1">Cell envelope</location>
    </subcellularLocation>
</comment>
<sequence length="192" mass="19452">MTSSHPGRNAGLPVAPFGQRRAVLLLAATLAAALLGWTPAQPAGAHGQLVSSQPAADGLVEVMPSRAFLTFSAPVKEVKEIAVVGPDGSVANGTATANGPEVTQTLWSGPAGDYTMSYFVVSEDGHDVRGDVRFEVGELSVLAPGADQAPAPARSAAEPEDDGPGIAIPAVVLLLSVAVALVLGRRRATRSG</sequence>
<dbReference type="PANTHER" id="PTHR34820">
    <property type="entry name" value="INNER MEMBRANE PROTEIN YEBZ"/>
    <property type="match status" value="1"/>
</dbReference>
<dbReference type="GO" id="GO:0005886">
    <property type="term" value="C:plasma membrane"/>
    <property type="evidence" value="ECO:0007669"/>
    <property type="project" value="TreeGrafter"/>
</dbReference>
<dbReference type="InterPro" id="IPR014755">
    <property type="entry name" value="Cu-Rt/internalin_Ig-like"/>
</dbReference>
<dbReference type="GO" id="GO:0042597">
    <property type="term" value="C:periplasmic space"/>
    <property type="evidence" value="ECO:0007669"/>
    <property type="project" value="InterPro"/>
</dbReference>
<evidence type="ECO:0000256" key="2">
    <source>
        <dbReference type="ARBA" id="ARBA00022723"/>
    </source>
</evidence>
<evidence type="ECO:0000256" key="5">
    <source>
        <dbReference type="SAM" id="Phobius"/>
    </source>
</evidence>
<accession>A0A4Q2RT81</accession>
<evidence type="ECO:0000256" key="3">
    <source>
        <dbReference type="ARBA" id="ARBA00022729"/>
    </source>
</evidence>
<dbReference type="RefSeq" id="WP_129473887.1">
    <property type="nucleotide sequence ID" value="NZ_SDWS01000002.1"/>
</dbReference>
<feature type="transmembrane region" description="Helical" evidence="5">
    <location>
        <begin position="166"/>
        <end position="184"/>
    </location>
</feature>
<evidence type="ECO:0000256" key="1">
    <source>
        <dbReference type="ARBA" id="ARBA00004196"/>
    </source>
</evidence>
<evidence type="ECO:0000259" key="6">
    <source>
        <dbReference type="Pfam" id="PF04234"/>
    </source>
</evidence>
<proteinExistence type="predicted"/>
<keyword evidence="3" id="KW-0732">Signal</keyword>